<organism evidence="4 5">
    <name type="scientific">Lacticaseibacillus pabuli</name>
    <dbReference type="NCBI Taxonomy" id="3025672"/>
    <lineage>
        <taxon>Bacteria</taxon>
        <taxon>Bacillati</taxon>
        <taxon>Bacillota</taxon>
        <taxon>Bacilli</taxon>
        <taxon>Lactobacillales</taxon>
        <taxon>Lactobacillaceae</taxon>
        <taxon>Lacticaseibacillus</taxon>
    </lineage>
</organism>
<gene>
    <name evidence="4" type="ORF">PQ472_02260</name>
</gene>
<evidence type="ECO:0000259" key="3">
    <source>
        <dbReference type="Pfam" id="PF00534"/>
    </source>
</evidence>
<keyword evidence="1 4" id="KW-0328">Glycosyltransferase</keyword>
<dbReference type="PANTHER" id="PTHR12526:SF629">
    <property type="entry name" value="TEICHURONIC ACID BIOSYNTHESIS GLYCOSYLTRANSFERASE TUAH-RELATED"/>
    <property type="match status" value="1"/>
</dbReference>
<dbReference type="Proteomes" id="UP001220377">
    <property type="component" value="Chromosome"/>
</dbReference>
<dbReference type="Pfam" id="PF00534">
    <property type="entry name" value="Glycos_transf_1"/>
    <property type="match status" value="1"/>
</dbReference>
<dbReference type="InterPro" id="IPR001296">
    <property type="entry name" value="Glyco_trans_1"/>
</dbReference>
<reference evidence="4 5" key="1">
    <citation type="submission" date="2023-02" db="EMBL/GenBank/DDBJ databases">
        <title>Genome sequence of Lacticaseibacillus sp. KACC 23028.</title>
        <authorList>
            <person name="Kim S."/>
            <person name="Heo J."/>
            <person name="Kwon S.-W."/>
        </authorList>
    </citation>
    <scope>NUCLEOTIDE SEQUENCE [LARGE SCALE GENOMIC DNA]</scope>
    <source>
        <strain evidence="4 5">KACC 23028</strain>
    </source>
</reference>
<evidence type="ECO:0000256" key="2">
    <source>
        <dbReference type="ARBA" id="ARBA00022679"/>
    </source>
</evidence>
<accession>A0ABY7WVQ1</accession>
<dbReference type="PANTHER" id="PTHR12526">
    <property type="entry name" value="GLYCOSYLTRANSFERASE"/>
    <property type="match status" value="1"/>
</dbReference>
<dbReference type="Gene3D" id="3.40.50.2000">
    <property type="entry name" value="Glycogen Phosphorylase B"/>
    <property type="match status" value="2"/>
</dbReference>
<dbReference type="EC" id="2.4.-.-" evidence="4"/>
<dbReference type="GO" id="GO:0016757">
    <property type="term" value="F:glycosyltransferase activity"/>
    <property type="evidence" value="ECO:0007669"/>
    <property type="project" value="UniProtKB-KW"/>
</dbReference>
<protein>
    <submittedName>
        <fullName evidence="4">Glycosyltransferase</fullName>
        <ecNumber evidence="4">2.4.-.-</ecNumber>
    </submittedName>
</protein>
<keyword evidence="5" id="KW-1185">Reference proteome</keyword>
<dbReference type="SUPFAM" id="SSF53756">
    <property type="entry name" value="UDP-Glycosyltransferase/glycogen phosphorylase"/>
    <property type="match status" value="1"/>
</dbReference>
<proteinExistence type="predicted"/>
<evidence type="ECO:0000313" key="4">
    <source>
        <dbReference type="EMBL" id="WDF83076.1"/>
    </source>
</evidence>
<feature type="domain" description="Glycosyl transferase family 1" evidence="3">
    <location>
        <begin position="299"/>
        <end position="434"/>
    </location>
</feature>
<evidence type="ECO:0000313" key="5">
    <source>
        <dbReference type="Proteomes" id="UP001220377"/>
    </source>
</evidence>
<keyword evidence="2 4" id="KW-0808">Transferase</keyword>
<evidence type="ECO:0000256" key="1">
    <source>
        <dbReference type="ARBA" id="ARBA00022676"/>
    </source>
</evidence>
<name>A0ABY7WVQ1_9LACO</name>
<dbReference type="EMBL" id="CP117884">
    <property type="protein sequence ID" value="WDF83076.1"/>
    <property type="molecule type" value="Genomic_DNA"/>
</dbReference>
<dbReference type="RefSeq" id="WP_274260980.1">
    <property type="nucleotide sequence ID" value="NZ_CP117884.1"/>
</dbReference>
<sequence>MNFFIDGAMGMGNSGVEHAEFYRAKRFDQAHLPYRFVFVEMVKELHEAMDKWELRDNQVINMWEYFVLGDDYLKNGLTKRTKTYDDLLIDSSNTHRLHTIITSSGMRWVEHLVKYPDVHKPDSNVLMVQNGHMEMFNEATGERRVMVQFKDDVHRKNIMTSIHLFNQNGQHLIFHNIVDLHRYFYQQLDRVFGGNSTFIVDRGEENEVALMTRKIPNVKIVDVIHADHLSDRDVPGHPLWNNYNEYMLQHQQWIDKIVVATELQRQDLLVDFPTASDKFVTIPVGGVRDGVKKSNKMYPQKPLKLITASRLANEKHIDLAVRAVAKLHQEGKAIQFDIYGQGEAKKKIEDTIKEMKAENYIKTKGLSNELDKVYPQYDAFISASFSEGFGLTYIEALNAGLPVVTFKARFGAEELIHDGENGFLMPFKRNDDDYSVNQLADGLRKLFKANYAQLVQQTQQSITQYQDHVIAGKWKELIDELRAN</sequence>